<keyword evidence="1" id="KW-1133">Transmembrane helix</keyword>
<keyword evidence="1" id="KW-0812">Transmembrane</keyword>
<accession>A0A6S6U4M9</accession>
<name>A0A6S6U4M9_9GAMM</name>
<feature type="transmembrane region" description="Helical" evidence="1">
    <location>
        <begin position="25"/>
        <end position="42"/>
    </location>
</feature>
<keyword evidence="1" id="KW-0472">Membrane</keyword>
<gene>
    <name evidence="2" type="ORF">HELGO_WM42344</name>
</gene>
<protein>
    <submittedName>
        <fullName evidence="2">Uncharacterized protein</fullName>
    </submittedName>
</protein>
<organism evidence="2">
    <name type="scientific">uncultured Thiotrichaceae bacterium</name>
    <dbReference type="NCBI Taxonomy" id="298394"/>
    <lineage>
        <taxon>Bacteria</taxon>
        <taxon>Pseudomonadati</taxon>
        <taxon>Pseudomonadota</taxon>
        <taxon>Gammaproteobacteria</taxon>
        <taxon>Thiotrichales</taxon>
        <taxon>Thiotrichaceae</taxon>
        <taxon>environmental samples</taxon>
    </lineage>
</organism>
<proteinExistence type="predicted"/>
<evidence type="ECO:0000256" key="1">
    <source>
        <dbReference type="SAM" id="Phobius"/>
    </source>
</evidence>
<dbReference type="AlphaFoldDB" id="A0A6S6U4M9"/>
<reference evidence="2" key="1">
    <citation type="submission" date="2020-01" db="EMBL/GenBank/DDBJ databases">
        <authorList>
            <person name="Meier V. D."/>
            <person name="Meier V D."/>
        </authorList>
    </citation>
    <scope>NUCLEOTIDE SEQUENCE</scope>
    <source>
        <strain evidence="2">HLG_WM_MAG_09</strain>
    </source>
</reference>
<dbReference type="EMBL" id="CACVAT010000380">
    <property type="protein sequence ID" value="CAA6823773.1"/>
    <property type="molecule type" value="Genomic_DNA"/>
</dbReference>
<evidence type="ECO:0000313" key="2">
    <source>
        <dbReference type="EMBL" id="CAA6823773.1"/>
    </source>
</evidence>
<sequence>MSTTCVYLAFLFAQSGAVCEKNIVYNFFCFFITFIHFCYEFSGKHESL</sequence>